<evidence type="ECO:0000313" key="1">
    <source>
        <dbReference type="EMBL" id="SQB64888.1"/>
    </source>
</evidence>
<dbReference type="AlphaFoldDB" id="A0A2X2YF03"/>
<accession>A0A2X2YF03</accession>
<reference evidence="1 2" key="1">
    <citation type="submission" date="2018-06" db="EMBL/GenBank/DDBJ databases">
        <authorList>
            <consortium name="Pathogen Informatics"/>
            <person name="Doyle S."/>
        </authorList>
    </citation>
    <scope>NUCLEOTIDE SEQUENCE [LARGE SCALE GENOMIC DNA]</scope>
    <source>
        <strain evidence="1 2">NCTC11820</strain>
    </source>
</reference>
<gene>
    <name evidence="1" type="ORF">NCTC11820_01232</name>
</gene>
<dbReference type="Proteomes" id="UP000250245">
    <property type="component" value="Unassembled WGS sequence"/>
</dbReference>
<protein>
    <submittedName>
        <fullName evidence="1">Uncharacterized protein</fullName>
    </submittedName>
</protein>
<proteinExistence type="predicted"/>
<organism evidence="1 2">
    <name type="scientific">Mobiluncus curtisii</name>
    <dbReference type="NCBI Taxonomy" id="2051"/>
    <lineage>
        <taxon>Bacteria</taxon>
        <taxon>Bacillati</taxon>
        <taxon>Actinomycetota</taxon>
        <taxon>Actinomycetes</taxon>
        <taxon>Actinomycetales</taxon>
        <taxon>Actinomycetaceae</taxon>
        <taxon>Mobiluncus</taxon>
    </lineage>
</organism>
<evidence type="ECO:0000313" key="2">
    <source>
        <dbReference type="Proteomes" id="UP000250245"/>
    </source>
</evidence>
<dbReference type="EMBL" id="UASJ01000001">
    <property type="protein sequence ID" value="SQB64888.1"/>
    <property type="molecule type" value="Genomic_DNA"/>
</dbReference>
<sequence>MACWTSNRYHDDCDCVPVPVVGRWVVDDSVRGAHWEGQNPGYDFEELYEKEYLPYHHAGDTPEDVMKHRRAVQRQAKQAEKRNTRKASLDGTLQREKWDAYRSWVEDQARLKGIVIDGEAFKLPLKNWEEPPRDWPQDLPLLRAKEWNHILFSNIKGGGHLQGYGWIRDRTEFDKEWTPEVIADKLRKLLPLVPYEKVERTSKFVVTDSGIKYTIAFSESHGIIRVTTFYRMED</sequence>
<name>A0A2X2YF03_9ACTO</name>